<name>A0ABW7UK47_9ACTN</name>
<evidence type="ECO:0000256" key="1">
    <source>
        <dbReference type="SAM" id="SignalP"/>
    </source>
</evidence>
<proteinExistence type="predicted"/>
<evidence type="ECO:0000313" key="2">
    <source>
        <dbReference type="EMBL" id="MFI1719204.1"/>
    </source>
</evidence>
<dbReference type="Proteomes" id="UP001611339">
    <property type="component" value="Unassembled WGS sequence"/>
</dbReference>
<keyword evidence="3" id="KW-1185">Reference proteome</keyword>
<reference evidence="2 3" key="1">
    <citation type="submission" date="2024-10" db="EMBL/GenBank/DDBJ databases">
        <title>The Natural Products Discovery Center: Release of the First 8490 Sequenced Strains for Exploring Actinobacteria Biosynthetic Diversity.</title>
        <authorList>
            <person name="Kalkreuter E."/>
            <person name="Kautsar S.A."/>
            <person name="Yang D."/>
            <person name="Bader C.D."/>
            <person name="Teijaro C.N."/>
            <person name="Fluegel L."/>
            <person name="Davis C.M."/>
            <person name="Simpson J.R."/>
            <person name="Lauterbach L."/>
            <person name="Steele A.D."/>
            <person name="Gui C."/>
            <person name="Meng S."/>
            <person name="Li G."/>
            <person name="Viehrig K."/>
            <person name="Ye F."/>
            <person name="Su P."/>
            <person name="Kiefer A.F."/>
            <person name="Nichols A."/>
            <person name="Cepeda A.J."/>
            <person name="Yan W."/>
            <person name="Fan B."/>
            <person name="Jiang Y."/>
            <person name="Adhikari A."/>
            <person name="Zheng C.-J."/>
            <person name="Schuster L."/>
            <person name="Cowan T.M."/>
            <person name="Smanski M.J."/>
            <person name="Chevrette M.G."/>
            <person name="De Carvalho L.P.S."/>
            <person name="Shen B."/>
        </authorList>
    </citation>
    <scope>NUCLEOTIDE SEQUENCE [LARGE SCALE GENOMIC DNA]</scope>
    <source>
        <strain evidence="2 3">NPDC020602</strain>
    </source>
</reference>
<organism evidence="2 3">
    <name type="scientific">Streptomyces litmocidini</name>
    <dbReference type="NCBI Taxonomy" id="67318"/>
    <lineage>
        <taxon>Bacteria</taxon>
        <taxon>Bacillati</taxon>
        <taxon>Actinomycetota</taxon>
        <taxon>Actinomycetes</taxon>
        <taxon>Kitasatosporales</taxon>
        <taxon>Streptomycetaceae</taxon>
        <taxon>Streptomyces</taxon>
    </lineage>
</organism>
<sequence length="97" mass="10658">MTGRRLRTVLLLAALPAAAAGAVAVALKAGHRRLYVDRHRIELQPQPRRSCPDCRGDGGWWVDGANPEMEACGCWANRPTWCLSLLPVPAWADEPPF</sequence>
<dbReference type="EMBL" id="JBIRUI010000032">
    <property type="protein sequence ID" value="MFI1719204.1"/>
    <property type="molecule type" value="Genomic_DNA"/>
</dbReference>
<evidence type="ECO:0000313" key="3">
    <source>
        <dbReference type="Proteomes" id="UP001611339"/>
    </source>
</evidence>
<feature type="chain" id="PRO_5047267524" evidence="1">
    <location>
        <begin position="20"/>
        <end position="97"/>
    </location>
</feature>
<comment type="caution">
    <text evidence="2">The sequence shown here is derived from an EMBL/GenBank/DDBJ whole genome shotgun (WGS) entry which is preliminary data.</text>
</comment>
<feature type="signal peptide" evidence="1">
    <location>
        <begin position="1"/>
        <end position="19"/>
    </location>
</feature>
<accession>A0ABW7UK47</accession>
<gene>
    <name evidence="2" type="ORF">ACH407_37280</name>
</gene>
<keyword evidence="1" id="KW-0732">Signal</keyword>
<protein>
    <submittedName>
        <fullName evidence="2">Uncharacterized protein</fullName>
    </submittedName>
</protein>
<dbReference type="RefSeq" id="WP_398713947.1">
    <property type="nucleotide sequence ID" value="NZ_JBIRUI010000032.1"/>
</dbReference>